<dbReference type="SUPFAM" id="SSF52833">
    <property type="entry name" value="Thioredoxin-like"/>
    <property type="match status" value="1"/>
</dbReference>
<comment type="caution">
    <text evidence="3">The sequence shown here is derived from an EMBL/GenBank/DDBJ whole genome shotgun (WGS) entry which is preliminary data.</text>
</comment>
<accession>A0ABV2NA86</accession>
<dbReference type="InterPro" id="IPR036249">
    <property type="entry name" value="Thioredoxin-like_sf"/>
</dbReference>
<evidence type="ECO:0000313" key="3">
    <source>
        <dbReference type="EMBL" id="MET3863401.1"/>
    </source>
</evidence>
<sequence length="255" mass="26320">MRPTLLIAAALLCGGLYRADAAERPVVVELFTSQSCSSCPPAEALIGRLAREPAGARGDVLPLAFHVTYWNHLDWRDRYALPAATARQEAYADRLGGSTYTPQAVVDGQVGLVGSDEAALRAAIARARQAGPGIPVTLARDGEQVVAQVGAGAEGGGSAGRVLLIGYDPSHTTRVLRGENAGRTIEQANIVRSVRDLGRWSGSAATFASARPEGEAAALLLQSDDGRILGAARLAPSPAASPAPSPAGAVREAVR</sequence>
<dbReference type="Proteomes" id="UP001549119">
    <property type="component" value="Unassembled WGS sequence"/>
</dbReference>
<keyword evidence="2" id="KW-0732">Signal</keyword>
<evidence type="ECO:0000313" key="4">
    <source>
        <dbReference type="Proteomes" id="UP001549119"/>
    </source>
</evidence>
<gene>
    <name evidence="3" type="ORF">ABIC20_000710</name>
</gene>
<dbReference type="Pfam" id="PF06764">
    <property type="entry name" value="DUF1223"/>
    <property type="match status" value="1"/>
</dbReference>
<evidence type="ECO:0008006" key="5">
    <source>
        <dbReference type="Google" id="ProtNLM"/>
    </source>
</evidence>
<name>A0ABV2NA86_9HYPH</name>
<feature type="signal peptide" evidence="2">
    <location>
        <begin position="1"/>
        <end position="21"/>
    </location>
</feature>
<protein>
    <recommendedName>
        <fullName evidence="5">DUF1223 domain-containing protein</fullName>
    </recommendedName>
</protein>
<reference evidence="3 4" key="1">
    <citation type="submission" date="2024-06" db="EMBL/GenBank/DDBJ databases">
        <title>Genomics of switchgrass bacterial isolates.</title>
        <authorList>
            <person name="Shade A."/>
        </authorList>
    </citation>
    <scope>NUCLEOTIDE SEQUENCE [LARGE SCALE GENOMIC DNA]</scope>
    <source>
        <strain evidence="3 4">PvP084</strain>
    </source>
</reference>
<dbReference type="PANTHER" id="PTHR36057:SF1">
    <property type="entry name" value="LIPOPROTEIN LIPID ATTACHMENT SITE-LIKE PROTEIN, PUTATIVE (DUF1223)-RELATED"/>
    <property type="match status" value="1"/>
</dbReference>
<organism evidence="3 4">
    <name type="scientific">Methylobacterium radiotolerans</name>
    <dbReference type="NCBI Taxonomy" id="31998"/>
    <lineage>
        <taxon>Bacteria</taxon>
        <taxon>Pseudomonadati</taxon>
        <taxon>Pseudomonadota</taxon>
        <taxon>Alphaproteobacteria</taxon>
        <taxon>Hyphomicrobiales</taxon>
        <taxon>Methylobacteriaceae</taxon>
        <taxon>Methylobacterium</taxon>
    </lineage>
</organism>
<feature type="region of interest" description="Disordered" evidence="1">
    <location>
        <begin position="234"/>
        <end position="255"/>
    </location>
</feature>
<keyword evidence="4" id="KW-1185">Reference proteome</keyword>
<dbReference type="PANTHER" id="PTHR36057">
    <property type="match status" value="1"/>
</dbReference>
<dbReference type="InterPro" id="IPR010634">
    <property type="entry name" value="DUF1223"/>
</dbReference>
<dbReference type="RefSeq" id="WP_012317885.1">
    <property type="nucleotide sequence ID" value="NZ_BJXP01000041.1"/>
</dbReference>
<evidence type="ECO:0000256" key="2">
    <source>
        <dbReference type="SAM" id="SignalP"/>
    </source>
</evidence>
<dbReference type="GeneID" id="6136898"/>
<feature type="chain" id="PRO_5046907996" description="DUF1223 domain-containing protein" evidence="2">
    <location>
        <begin position="22"/>
        <end position="255"/>
    </location>
</feature>
<proteinExistence type="predicted"/>
<evidence type="ECO:0000256" key="1">
    <source>
        <dbReference type="SAM" id="MobiDB-lite"/>
    </source>
</evidence>
<dbReference type="EMBL" id="JBEPNW010000002">
    <property type="protein sequence ID" value="MET3863401.1"/>
    <property type="molecule type" value="Genomic_DNA"/>
</dbReference>